<organism evidence="2 3">
    <name type="scientific">Streptomyces mooreae</name>
    <dbReference type="NCBI Taxonomy" id="3075523"/>
    <lineage>
        <taxon>Bacteria</taxon>
        <taxon>Bacillati</taxon>
        <taxon>Actinomycetota</taxon>
        <taxon>Actinomycetes</taxon>
        <taxon>Kitasatosporales</taxon>
        <taxon>Streptomycetaceae</taxon>
        <taxon>Streptomyces</taxon>
    </lineage>
</organism>
<reference evidence="2" key="1">
    <citation type="submission" date="2024-05" db="EMBL/GenBank/DDBJ databases">
        <title>30 novel species of actinomycetes from the DSMZ collection.</title>
        <authorList>
            <person name="Nouioui I."/>
        </authorList>
    </citation>
    <scope>NUCLEOTIDE SEQUENCE</scope>
    <source>
        <strain evidence="2">DSM 41527</strain>
    </source>
</reference>
<comment type="caution">
    <text evidence="2">The sequence shown here is derived from an EMBL/GenBank/DDBJ whole genome shotgun (WGS) entry which is preliminary data.</text>
</comment>
<gene>
    <name evidence="2" type="ORF">RM550_08940</name>
</gene>
<evidence type="ECO:0000259" key="1">
    <source>
        <dbReference type="Pfam" id="PF04909"/>
    </source>
</evidence>
<keyword evidence="3" id="KW-1185">Reference proteome</keyword>
<dbReference type="Gene3D" id="3.20.20.140">
    <property type="entry name" value="Metal-dependent hydrolases"/>
    <property type="match status" value="1"/>
</dbReference>
<accession>A0ABU2T6K8</accession>
<protein>
    <submittedName>
        <fullName evidence="2">Amidohydrolase family protein</fullName>
    </submittedName>
</protein>
<dbReference type="Proteomes" id="UP001180551">
    <property type="component" value="Unassembled WGS sequence"/>
</dbReference>
<sequence>MGVLEDDQRVLAAPAYPGRADHAWSERPDAHSCELLPSEYLTSIFFDSLVYTPQALRHLIDTVGPSQVLLGSDYPYDMGVANPLDRLIATGLGAHRQGLIAGGNAARLELTS</sequence>
<name>A0ABU2T6K8_9ACTN</name>
<dbReference type="InterPro" id="IPR032466">
    <property type="entry name" value="Metal_Hydrolase"/>
</dbReference>
<dbReference type="InterPro" id="IPR006680">
    <property type="entry name" value="Amidohydro-rel"/>
</dbReference>
<dbReference type="Pfam" id="PF04909">
    <property type="entry name" value="Amidohydro_2"/>
    <property type="match status" value="1"/>
</dbReference>
<proteinExistence type="predicted"/>
<dbReference type="SUPFAM" id="SSF51556">
    <property type="entry name" value="Metallo-dependent hydrolases"/>
    <property type="match status" value="1"/>
</dbReference>
<feature type="domain" description="Amidohydrolase-related" evidence="1">
    <location>
        <begin position="43"/>
        <end position="108"/>
    </location>
</feature>
<evidence type="ECO:0000313" key="3">
    <source>
        <dbReference type="Proteomes" id="UP001180551"/>
    </source>
</evidence>
<evidence type="ECO:0000313" key="2">
    <source>
        <dbReference type="EMBL" id="MDT0455865.1"/>
    </source>
</evidence>
<dbReference type="EMBL" id="JAVRFE010000009">
    <property type="protein sequence ID" value="MDT0455865.1"/>
    <property type="molecule type" value="Genomic_DNA"/>
</dbReference>